<feature type="compositionally biased region" description="Polar residues" evidence="10">
    <location>
        <begin position="154"/>
        <end position="169"/>
    </location>
</feature>
<evidence type="ECO:0000256" key="4">
    <source>
        <dbReference type="ARBA" id="ARBA00022679"/>
    </source>
</evidence>
<dbReference type="InterPro" id="IPR016135">
    <property type="entry name" value="UBQ-conjugating_enzyme/RWD"/>
</dbReference>
<dbReference type="SMART" id="SM00212">
    <property type="entry name" value="UBCc"/>
    <property type="match status" value="1"/>
</dbReference>
<dbReference type="PROSITE" id="PS00183">
    <property type="entry name" value="UBC_1"/>
    <property type="match status" value="1"/>
</dbReference>
<keyword evidence="5 9" id="KW-0547">Nucleotide-binding</keyword>
<comment type="pathway">
    <text evidence="2">Protein modification; protein ubiquitination.</text>
</comment>
<dbReference type="InterPro" id="IPR023313">
    <property type="entry name" value="UBQ-conjugating_AS"/>
</dbReference>
<evidence type="ECO:0000256" key="2">
    <source>
        <dbReference type="ARBA" id="ARBA00004906"/>
    </source>
</evidence>
<evidence type="ECO:0000256" key="9">
    <source>
        <dbReference type="RuleBase" id="RU362109"/>
    </source>
</evidence>
<dbReference type="OrthoDB" id="6406599at2759"/>
<dbReference type="EMBL" id="CAJPIZ010006342">
    <property type="protein sequence ID" value="CAG2109439.1"/>
    <property type="molecule type" value="Genomic_DNA"/>
</dbReference>
<proteinExistence type="inferred from homology"/>
<dbReference type="GO" id="GO:0061631">
    <property type="term" value="F:ubiquitin conjugating enzyme activity"/>
    <property type="evidence" value="ECO:0007669"/>
    <property type="project" value="UniProtKB-EC"/>
</dbReference>
<evidence type="ECO:0000256" key="5">
    <source>
        <dbReference type="ARBA" id="ARBA00022741"/>
    </source>
</evidence>
<comment type="catalytic activity">
    <reaction evidence="1">
        <text>S-ubiquitinyl-[E1 ubiquitin-activating enzyme]-L-cysteine + [E2 ubiquitin-conjugating enzyme]-L-cysteine = [E1 ubiquitin-activating enzyme]-L-cysteine + S-ubiquitinyl-[E2 ubiquitin-conjugating enzyme]-L-cysteine.</text>
        <dbReference type="EC" id="2.3.2.23"/>
    </reaction>
</comment>
<evidence type="ECO:0000256" key="3">
    <source>
        <dbReference type="ARBA" id="ARBA00012486"/>
    </source>
</evidence>
<dbReference type="Gene3D" id="3.10.110.10">
    <property type="entry name" value="Ubiquitin Conjugating Enzyme"/>
    <property type="match status" value="1"/>
</dbReference>
<dbReference type="SUPFAM" id="SSF54495">
    <property type="entry name" value="UBC-like"/>
    <property type="match status" value="1"/>
</dbReference>
<dbReference type="Pfam" id="PF00179">
    <property type="entry name" value="UQ_con"/>
    <property type="match status" value="1"/>
</dbReference>
<sequence>MALKRIHKELAELRRDPPPGCMAGPESTDYFQWTGTIEGPPGTPYEGGLFHVRITFPQNYPFSAPRISFTTQVWHPNISETGAICLDTLTKNWSASLSIGKVLMSVQQLLADPNPSDPLDSTSARQLRTNREKFIKTARQYTQQYASPPADYVFTTQSTTSPANNQDSAGTGGSGNSG</sequence>
<evidence type="ECO:0000256" key="6">
    <source>
        <dbReference type="ARBA" id="ARBA00022786"/>
    </source>
</evidence>
<reference evidence="12" key="1">
    <citation type="submission" date="2020-11" db="EMBL/GenBank/DDBJ databases">
        <authorList>
            <person name="Tran Van P."/>
        </authorList>
    </citation>
    <scope>NUCLEOTIDE SEQUENCE</scope>
</reference>
<evidence type="ECO:0000313" key="12">
    <source>
        <dbReference type="EMBL" id="CAD7629009.1"/>
    </source>
</evidence>
<evidence type="ECO:0000313" key="13">
    <source>
        <dbReference type="Proteomes" id="UP000759131"/>
    </source>
</evidence>
<keyword evidence="6 9" id="KW-0833">Ubl conjugation pathway</keyword>
<dbReference type="AlphaFoldDB" id="A0A7R9KTH6"/>
<dbReference type="InterPro" id="IPR050113">
    <property type="entry name" value="Ub_conjugating_enzyme"/>
</dbReference>
<organism evidence="12">
    <name type="scientific">Medioppia subpectinata</name>
    <dbReference type="NCBI Taxonomy" id="1979941"/>
    <lineage>
        <taxon>Eukaryota</taxon>
        <taxon>Metazoa</taxon>
        <taxon>Ecdysozoa</taxon>
        <taxon>Arthropoda</taxon>
        <taxon>Chelicerata</taxon>
        <taxon>Arachnida</taxon>
        <taxon>Acari</taxon>
        <taxon>Acariformes</taxon>
        <taxon>Sarcoptiformes</taxon>
        <taxon>Oribatida</taxon>
        <taxon>Brachypylina</taxon>
        <taxon>Oppioidea</taxon>
        <taxon>Oppiidae</taxon>
        <taxon>Medioppia</taxon>
    </lineage>
</organism>
<feature type="domain" description="UBC core" evidence="11">
    <location>
        <begin position="1"/>
        <end position="147"/>
    </location>
</feature>
<feature type="region of interest" description="Disordered" evidence="10">
    <location>
        <begin position="146"/>
        <end position="178"/>
    </location>
</feature>
<dbReference type="PANTHER" id="PTHR24067">
    <property type="entry name" value="UBIQUITIN-CONJUGATING ENZYME E2"/>
    <property type="match status" value="1"/>
</dbReference>
<evidence type="ECO:0000259" key="11">
    <source>
        <dbReference type="PROSITE" id="PS50127"/>
    </source>
</evidence>
<dbReference type="EC" id="2.3.2.23" evidence="3"/>
<name>A0A7R9KTH6_9ACAR</name>
<keyword evidence="13" id="KW-1185">Reference proteome</keyword>
<evidence type="ECO:0000256" key="10">
    <source>
        <dbReference type="SAM" id="MobiDB-lite"/>
    </source>
</evidence>
<comment type="similarity">
    <text evidence="9">Belongs to the ubiquitin-conjugating enzyme family.</text>
</comment>
<evidence type="ECO:0000256" key="7">
    <source>
        <dbReference type="ARBA" id="ARBA00022840"/>
    </source>
</evidence>
<dbReference type="FunFam" id="3.10.110.10:FF:000101">
    <property type="entry name" value="Ubiquitin-conjugating enzyme E2 D2"/>
    <property type="match status" value="1"/>
</dbReference>
<dbReference type="GO" id="GO:0005524">
    <property type="term" value="F:ATP binding"/>
    <property type="evidence" value="ECO:0007669"/>
    <property type="project" value="UniProtKB-UniRule"/>
</dbReference>
<keyword evidence="4" id="KW-0808">Transferase</keyword>
<evidence type="ECO:0000256" key="1">
    <source>
        <dbReference type="ARBA" id="ARBA00000485"/>
    </source>
</evidence>
<protein>
    <recommendedName>
        <fullName evidence="3">E2 ubiquitin-conjugating enzyme</fullName>
        <ecNumber evidence="3">2.3.2.23</ecNumber>
    </recommendedName>
</protein>
<keyword evidence="7 9" id="KW-0067">ATP-binding</keyword>
<dbReference type="Proteomes" id="UP000759131">
    <property type="component" value="Unassembled WGS sequence"/>
</dbReference>
<dbReference type="InterPro" id="IPR000608">
    <property type="entry name" value="UBC"/>
</dbReference>
<evidence type="ECO:0000256" key="8">
    <source>
        <dbReference type="PROSITE-ProRule" id="PRU10133"/>
    </source>
</evidence>
<gene>
    <name evidence="12" type="ORF">OSB1V03_LOCUS9427</name>
</gene>
<dbReference type="GO" id="GO:0006511">
    <property type="term" value="P:ubiquitin-dependent protein catabolic process"/>
    <property type="evidence" value="ECO:0007669"/>
    <property type="project" value="UniProtKB-ARBA"/>
</dbReference>
<feature type="active site" description="Glycyl thioester intermediate" evidence="8">
    <location>
        <position position="85"/>
    </location>
</feature>
<dbReference type="EMBL" id="OC860917">
    <property type="protein sequence ID" value="CAD7629009.1"/>
    <property type="molecule type" value="Genomic_DNA"/>
</dbReference>
<dbReference type="PROSITE" id="PS50127">
    <property type="entry name" value="UBC_2"/>
    <property type="match status" value="1"/>
</dbReference>
<accession>A0A7R9KTH6</accession>